<dbReference type="AlphaFoldDB" id="A0A9D1Z0Y6"/>
<accession>A0A9D1Z0Y6</accession>
<organism evidence="3 4">
    <name type="scientific">Candidatus Alistipes intestinigallinarum</name>
    <dbReference type="NCBI Taxonomy" id="2838440"/>
    <lineage>
        <taxon>Bacteria</taxon>
        <taxon>Pseudomonadati</taxon>
        <taxon>Bacteroidota</taxon>
        <taxon>Bacteroidia</taxon>
        <taxon>Bacteroidales</taxon>
        <taxon>Rikenellaceae</taxon>
        <taxon>Alistipes</taxon>
    </lineage>
</organism>
<evidence type="ECO:0000256" key="1">
    <source>
        <dbReference type="ARBA" id="ARBA00010282"/>
    </source>
</evidence>
<dbReference type="Proteomes" id="UP000886844">
    <property type="component" value="Unassembled WGS sequence"/>
</dbReference>
<name>A0A9D1Z0Y6_9BACT</name>
<dbReference type="PANTHER" id="PTHR43597:SF5">
    <property type="entry name" value="SUFE-LIKE PROTEIN 2, CHLOROPLASTIC"/>
    <property type="match status" value="1"/>
</dbReference>
<dbReference type="Gene3D" id="3.90.1010.10">
    <property type="match status" value="1"/>
</dbReference>
<protein>
    <submittedName>
        <fullName evidence="3">SufE family protein</fullName>
    </submittedName>
</protein>
<evidence type="ECO:0000259" key="2">
    <source>
        <dbReference type="Pfam" id="PF02657"/>
    </source>
</evidence>
<reference evidence="3" key="2">
    <citation type="submission" date="2021-04" db="EMBL/GenBank/DDBJ databases">
        <authorList>
            <person name="Gilroy R."/>
        </authorList>
    </citation>
    <scope>NUCLEOTIDE SEQUENCE</scope>
    <source>
        <strain evidence="3">5134</strain>
    </source>
</reference>
<gene>
    <name evidence="3" type="ORF">H9828_08045</name>
</gene>
<reference evidence="3" key="1">
    <citation type="journal article" date="2021" name="PeerJ">
        <title>Extensive microbial diversity within the chicken gut microbiome revealed by metagenomics and culture.</title>
        <authorList>
            <person name="Gilroy R."/>
            <person name="Ravi A."/>
            <person name="Getino M."/>
            <person name="Pursley I."/>
            <person name="Horton D.L."/>
            <person name="Alikhan N.F."/>
            <person name="Baker D."/>
            <person name="Gharbi K."/>
            <person name="Hall N."/>
            <person name="Watson M."/>
            <person name="Adriaenssens E.M."/>
            <person name="Foster-Nyarko E."/>
            <person name="Jarju S."/>
            <person name="Secka A."/>
            <person name="Antonio M."/>
            <person name="Oren A."/>
            <person name="Chaudhuri R.R."/>
            <person name="La Ragione R."/>
            <person name="Hildebrand F."/>
            <person name="Pallen M.J."/>
        </authorList>
    </citation>
    <scope>NUCLEOTIDE SEQUENCE</scope>
    <source>
        <strain evidence="3">5134</strain>
    </source>
</reference>
<comment type="caution">
    <text evidence="3">The sequence shown here is derived from an EMBL/GenBank/DDBJ whole genome shotgun (WGS) entry which is preliminary data.</text>
</comment>
<sequence>MDKIQDEIIEEFSVFDDWLDKYDYLIGLSETLPAIVPEHRTEQYLIQGCQSRVWVDARLDGGRVYYAADSDAIITKGIIALLIRVLNGRTPKEILDTELYFIDAIGLSANLSPTRANGLLAMVKQMRLYALAFEAKVEAGEQAPKKEE</sequence>
<evidence type="ECO:0000313" key="3">
    <source>
        <dbReference type="EMBL" id="HIY69353.1"/>
    </source>
</evidence>
<evidence type="ECO:0000313" key="4">
    <source>
        <dbReference type="Proteomes" id="UP000886844"/>
    </source>
</evidence>
<proteinExistence type="inferred from homology"/>
<comment type="similarity">
    <text evidence="1">Belongs to the SufE family.</text>
</comment>
<dbReference type="PANTHER" id="PTHR43597">
    <property type="entry name" value="SULFUR ACCEPTOR PROTEIN CSDE"/>
    <property type="match status" value="1"/>
</dbReference>
<dbReference type="SUPFAM" id="SSF82649">
    <property type="entry name" value="SufE/NifU"/>
    <property type="match status" value="1"/>
</dbReference>
<dbReference type="Pfam" id="PF02657">
    <property type="entry name" value="SufE"/>
    <property type="match status" value="1"/>
</dbReference>
<dbReference type="EMBL" id="DXDA01000064">
    <property type="protein sequence ID" value="HIY69353.1"/>
    <property type="molecule type" value="Genomic_DNA"/>
</dbReference>
<dbReference type="InterPro" id="IPR003808">
    <property type="entry name" value="Fe-S_metab-assoc_dom"/>
</dbReference>
<feature type="domain" description="Fe-S metabolism associated" evidence="2">
    <location>
        <begin position="9"/>
        <end position="127"/>
    </location>
</feature>